<accession>A0A2V4M1T1</accession>
<dbReference type="RefSeq" id="WP_110681657.1">
    <property type="nucleotide sequence ID" value="NZ_QJRX01000003.1"/>
</dbReference>
<evidence type="ECO:0000256" key="1">
    <source>
        <dbReference type="ARBA" id="ARBA00009075"/>
    </source>
</evidence>
<gene>
    <name evidence="5" type="ORF">DMO17_06340</name>
</gene>
<dbReference type="EMBL" id="QJRX01000003">
    <property type="protein sequence ID" value="PYC27357.1"/>
    <property type="molecule type" value="Genomic_DNA"/>
</dbReference>
<comment type="caution">
    <text evidence="5">The sequence shown here is derived from an EMBL/GenBank/DDBJ whole genome shotgun (WGS) entry which is preliminary data.</text>
</comment>
<dbReference type="InterPro" id="IPR023614">
    <property type="entry name" value="Porin_dom_sf"/>
</dbReference>
<dbReference type="Gene3D" id="2.40.160.10">
    <property type="entry name" value="Porin"/>
    <property type="match status" value="1"/>
</dbReference>
<evidence type="ECO:0000256" key="3">
    <source>
        <dbReference type="ARBA" id="ARBA00022729"/>
    </source>
</evidence>
<evidence type="ECO:0000256" key="2">
    <source>
        <dbReference type="ARBA" id="ARBA00022448"/>
    </source>
</evidence>
<organism evidence="5 6">
    <name type="scientific">Aquipseudomonas alcaligenes</name>
    <name type="common">Pseudomonas alcaligenes</name>
    <dbReference type="NCBI Taxonomy" id="43263"/>
    <lineage>
        <taxon>Bacteria</taxon>
        <taxon>Pseudomonadati</taxon>
        <taxon>Pseudomonadota</taxon>
        <taxon>Gammaproteobacteria</taxon>
        <taxon>Pseudomonadales</taxon>
        <taxon>Pseudomonadaceae</taxon>
        <taxon>Aquipseudomonas</taxon>
    </lineage>
</organism>
<evidence type="ECO:0000313" key="5">
    <source>
        <dbReference type="EMBL" id="PYC27357.1"/>
    </source>
</evidence>
<sequence length="446" mass="49265">MQVMKWSALALAVTAGTTQLAFASAQSESKGFVEDSSFDIFNRALYMNRDFRNGAGNIAIEDPVTEEVIGYKNGYREETGLGIRLLFESGFTQGTVGVGVDAHSLSSIKLDSGRGRHSNGLFDTTDEGRGDDTQTEVGGAIKFRISDTVLKYGNQFVASPVLSTDDSRILPETVTGTYLVSNEIEGLELSAGRFTGLSSQVGTERDDLELKSANIVGASYAFTDNFSGAIHAADVEDYWKKYYGNLNYNLPLAEEQALNFDFNIYKTDYDKSYIESATADEDNGIPGVRESRDNTIWSLATAYSLGAHKFTLAYQRSSGDRGYDYGVDGGGTVWLNNSVQFSDFNGEDEKSWQVRYDLDMASYGVPGLSFMTRYLTGDDITTSSGEEGKEHEWNFETKYVIQEGAAKDLSFRLRHAIWRANDAYNADYAPDLNDTRLIVEYPLDVL</sequence>
<dbReference type="PANTHER" id="PTHR34596">
    <property type="entry name" value="CHITOPORIN"/>
    <property type="match status" value="1"/>
</dbReference>
<dbReference type="GO" id="GO:0015288">
    <property type="term" value="F:porin activity"/>
    <property type="evidence" value="ECO:0007669"/>
    <property type="project" value="TreeGrafter"/>
</dbReference>
<keyword evidence="2" id="KW-0813">Transport</keyword>
<name>A0A2V4M1T1_AQUAC</name>
<dbReference type="Pfam" id="PF03573">
    <property type="entry name" value="OprD"/>
    <property type="match status" value="1"/>
</dbReference>
<keyword evidence="3 4" id="KW-0732">Signal</keyword>
<dbReference type="InterPro" id="IPR005318">
    <property type="entry name" value="OM_porin_bac"/>
</dbReference>
<evidence type="ECO:0000256" key="4">
    <source>
        <dbReference type="SAM" id="SignalP"/>
    </source>
</evidence>
<evidence type="ECO:0000313" key="6">
    <source>
        <dbReference type="Proteomes" id="UP000248146"/>
    </source>
</evidence>
<proteinExistence type="inferred from homology"/>
<dbReference type="AlphaFoldDB" id="A0A2V4M1T1"/>
<reference evidence="5 6" key="1">
    <citation type="submission" date="2018-06" db="EMBL/GenBank/DDBJ databases">
        <title>Pseudomonas diversity within urban Lake Michigan freshwaters.</title>
        <authorList>
            <person name="Batrich M."/>
            <person name="Hatzopoulos T."/>
            <person name="Putonti C."/>
        </authorList>
    </citation>
    <scope>NUCLEOTIDE SEQUENCE [LARGE SCALE GENOMIC DNA]</scope>
    <source>
        <strain evidence="5 6">MB-090714</strain>
    </source>
</reference>
<protein>
    <submittedName>
        <fullName evidence="5">Outer membrane porin, OprD family</fullName>
    </submittedName>
</protein>
<dbReference type="GO" id="GO:0016020">
    <property type="term" value="C:membrane"/>
    <property type="evidence" value="ECO:0007669"/>
    <property type="project" value="InterPro"/>
</dbReference>
<dbReference type="PANTHER" id="PTHR34596:SF2">
    <property type="entry name" value="CHITOPORIN"/>
    <property type="match status" value="1"/>
</dbReference>
<feature type="signal peptide" evidence="4">
    <location>
        <begin position="1"/>
        <end position="23"/>
    </location>
</feature>
<dbReference type="Proteomes" id="UP000248146">
    <property type="component" value="Unassembled WGS sequence"/>
</dbReference>
<dbReference type="OrthoDB" id="6759120at2"/>
<comment type="similarity">
    <text evidence="1">Belongs to the outer membrane porin (Opr) (TC 1.B.25) family.</text>
</comment>
<feature type="chain" id="PRO_5015966837" evidence="4">
    <location>
        <begin position="24"/>
        <end position="446"/>
    </location>
</feature>